<dbReference type="InterPro" id="IPR036875">
    <property type="entry name" value="Znf_CCHC_sf"/>
</dbReference>
<dbReference type="Proteomes" id="UP001151760">
    <property type="component" value="Unassembled WGS sequence"/>
</dbReference>
<feature type="non-terminal residue" evidence="4">
    <location>
        <position position="274"/>
    </location>
</feature>
<reference evidence="4" key="2">
    <citation type="submission" date="2022-01" db="EMBL/GenBank/DDBJ databases">
        <authorList>
            <person name="Yamashiro T."/>
            <person name="Shiraishi A."/>
            <person name="Satake H."/>
            <person name="Nakayama K."/>
        </authorList>
    </citation>
    <scope>NUCLEOTIDE SEQUENCE</scope>
</reference>
<name>A0ABQ5HPI0_9ASTR</name>
<dbReference type="Pfam" id="PF00098">
    <property type="entry name" value="zf-CCHC"/>
    <property type="match status" value="1"/>
</dbReference>
<keyword evidence="1" id="KW-0479">Metal-binding</keyword>
<dbReference type="PROSITE" id="PS50158">
    <property type="entry name" value="ZF_CCHC"/>
    <property type="match status" value="1"/>
</dbReference>
<dbReference type="SUPFAM" id="SSF57756">
    <property type="entry name" value="Retrovirus zinc finger-like domains"/>
    <property type="match status" value="1"/>
</dbReference>
<feature type="domain" description="CCHC-type" evidence="3">
    <location>
        <begin position="85"/>
        <end position="100"/>
    </location>
</feature>
<keyword evidence="1" id="KW-0862">Zinc</keyword>
<reference evidence="4" key="1">
    <citation type="journal article" date="2022" name="Int. J. Mol. Sci.">
        <title>Draft Genome of Tanacetum Coccineum: Genomic Comparison of Closely Related Tanacetum-Family Plants.</title>
        <authorList>
            <person name="Yamashiro T."/>
            <person name="Shiraishi A."/>
            <person name="Nakayama K."/>
            <person name="Satake H."/>
        </authorList>
    </citation>
    <scope>NUCLEOTIDE SEQUENCE</scope>
</reference>
<evidence type="ECO:0000256" key="2">
    <source>
        <dbReference type="SAM" id="Coils"/>
    </source>
</evidence>
<evidence type="ECO:0000256" key="1">
    <source>
        <dbReference type="PROSITE-ProRule" id="PRU00047"/>
    </source>
</evidence>
<protein>
    <submittedName>
        <fullName evidence="4">Zinc finger, CCHC-type containing protein</fullName>
    </submittedName>
</protein>
<accession>A0ABQ5HPI0</accession>
<organism evidence="4 5">
    <name type="scientific">Tanacetum coccineum</name>
    <dbReference type="NCBI Taxonomy" id="301880"/>
    <lineage>
        <taxon>Eukaryota</taxon>
        <taxon>Viridiplantae</taxon>
        <taxon>Streptophyta</taxon>
        <taxon>Embryophyta</taxon>
        <taxon>Tracheophyta</taxon>
        <taxon>Spermatophyta</taxon>
        <taxon>Magnoliopsida</taxon>
        <taxon>eudicotyledons</taxon>
        <taxon>Gunneridae</taxon>
        <taxon>Pentapetalae</taxon>
        <taxon>asterids</taxon>
        <taxon>campanulids</taxon>
        <taxon>Asterales</taxon>
        <taxon>Asteraceae</taxon>
        <taxon>Asteroideae</taxon>
        <taxon>Anthemideae</taxon>
        <taxon>Anthemidinae</taxon>
        <taxon>Tanacetum</taxon>
    </lineage>
</organism>
<evidence type="ECO:0000313" key="4">
    <source>
        <dbReference type="EMBL" id="GJT89366.1"/>
    </source>
</evidence>
<gene>
    <name evidence="4" type="ORF">Tco_1071083</name>
</gene>
<evidence type="ECO:0000259" key="3">
    <source>
        <dbReference type="PROSITE" id="PS50158"/>
    </source>
</evidence>
<sequence length="274" mass="31251">MLKELKTLFAQQAEQELLQTTQDFHSCKKEEGQSVSSYVLKMKGYIDNLERLGHPMTLGLAHAYAPNPKIPPPPKREDPAKDSICHECGETGHWKRNCPQYLAELLKKKKNAASGAGGGSEEIYSQRKAREKQDHLAYWPLPEDHLVSSIRKDGCKSEMWDVPSKSTFGIMDDFDTIEEYDLEKWTYSYTEYISCSNKCKESYANLKKLYDAQREQLSDASIEIKAYSQEGMHDVPPPMTGNYMPQDLNVVKCQPKVGYDAPTIEEYESDSEDE</sequence>
<keyword evidence="1" id="KW-0863">Zinc-finger</keyword>
<feature type="coiled-coil region" evidence="2">
    <location>
        <begin position="203"/>
        <end position="230"/>
    </location>
</feature>
<comment type="caution">
    <text evidence="4">The sequence shown here is derived from an EMBL/GenBank/DDBJ whole genome shotgun (WGS) entry which is preliminary data.</text>
</comment>
<dbReference type="Gene3D" id="4.10.60.10">
    <property type="entry name" value="Zinc finger, CCHC-type"/>
    <property type="match status" value="1"/>
</dbReference>
<keyword evidence="5" id="KW-1185">Reference proteome</keyword>
<dbReference type="SMART" id="SM00343">
    <property type="entry name" value="ZnF_C2HC"/>
    <property type="match status" value="1"/>
</dbReference>
<proteinExistence type="predicted"/>
<keyword evidence="2" id="KW-0175">Coiled coil</keyword>
<dbReference type="EMBL" id="BQNB010019817">
    <property type="protein sequence ID" value="GJT89366.1"/>
    <property type="molecule type" value="Genomic_DNA"/>
</dbReference>
<evidence type="ECO:0000313" key="5">
    <source>
        <dbReference type="Proteomes" id="UP001151760"/>
    </source>
</evidence>
<dbReference type="InterPro" id="IPR001878">
    <property type="entry name" value="Znf_CCHC"/>
</dbReference>